<dbReference type="Gene3D" id="3.40.630.30">
    <property type="match status" value="1"/>
</dbReference>
<keyword evidence="5" id="KW-1185">Reference proteome</keyword>
<proteinExistence type="predicted"/>
<dbReference type="Pfam" id="PF00583">
    <property type="entry name" value="Acetyltransf_1"/>
    <property type="match status" value="1"/>
</dbReference>
<evidence type="ECO:0000256" key="1">
    <source>
        <dbReference type="ARBA" id="ARBA00022679"/>
    </source>
</evidence>
<name>A0ABV7LZR2_9GAMM</name>
<organism evidence="4 5">
    <name type="scientific">Modicisalibacter luteus</name>
    <dbReference type="NCBI Taxonomy" id="453962"/>
    <lineage>
        <taxon>Bacteria</taxon>
        <taxon>Pseudomonadati</taxon>
        <taxon>Pseudomonadota</taxon>
        <taxon>Gammaproteobacteria</taxon>
        <taxon>Oceanospirillales</taxon>
        <taxon>Halomonadaceae</taxon>
        <taxon>Modicisalibacter</taxon>
    </lineage>
</organism>
<sequence>MPSSVVLVPLRPDSPHVVTVATWQHEAWGHLNPSLGFTGRCDEVRSECGSGGVPRVFVAMSNDRPVGTASLIECDMTSRPHLTPWLASVFVLPEWRGQGIASRLVKRVEEEARSTGLERFYLYTPDQQSLYGRLGWQEREHLTYRGEAVTIMTRTLNDDAPTTQAGV</sequence>
<protein>
    <submittedName>
        <fullName evidence="4">GNAT family N-acetyltransferase</fullName>
        <ecNumber evidence="4">2.3.-.-</ecNumber>
    </submittedName>
</protein>
<dbReference type="PROSITE" id="PS51186">
    <property type="entry name" value="GNAT"/>
    <property type="match status" value="1"/>
</dbReference>
<gene>
    <name evidence="4" type="ORF">ACFOEI_08625</name>
</gene>
<accession>A0ABV7LZR2</accession>
<dbReference type="InterPro" id="IPR016181">
    <property type="entry name" value="Acyl_CoA_acyltransferase"/>
</dbReference>
<evidence type="ECO:0000313" key="5">
    <source>
        <dbReference type="Proteomes" id="UP001595640"/>
    </source>
</evidence>
<dbReference type="PANTHER" id="PTHR43877">
    <property type="entry name" value="AMINOALKYLPHOSPHONATE N-ACETYLTRANSFERASE-RELATED-RELATED"/>
    <property type="match status" value="1"/>
</dbReference>
<dbReference type="RefSeq" id="WP_019019323.1">
    <property type="nucleotide sequence ID" value="NZ_BMXD01000002.1"/>
</dbReference>
<comment type="caution">
    <text evidence="4">The sequence shown here is derived from an EMBL/GenBank/DDBJ whole genome shotgun (WGS) entry which is preliminary data.</text>
</comment>
<dbReference type="Proteomes" id="UP001595640">
    <property type="component" value="Unassembled WGS sequence"/>
</dbReference>
<dbReference type="GO" id="GO:0016746">
    <property type="term" value="F:acyltransferase activity"/>
    <property type="evidence" value="ECO:0007669"/>
    <property type="project" value="UniProtKB-KW"/>
</dbReference>
<keyword evidence="2 4" id="KW-0012">Acyltransferase</keyword>
<reference evidence="5" key="1">
    <citation type="journal article" date="2019" name="Int. J. Syst. Evol. Microbiol.">
        <title>The Global Catalogue of Microorganisms (GCM) 10K type strain sequencing project: providing services to taxonomists for standard genome sequencing and annotation.</title>
        <authorList>
            <consortium name="The Broad Institute Genomics Platform"/>
            <consortium name="The Broad Institute Genome Sequencing Center for Infectious Disease"/>
            <person name="Wu L."/>
            <person name="Ma J."/>
        </authorList>
    </citation>
    <scope>NUCLEOTIDE SEQUENCE [LARGE SCALE GENOMIC DNA]</scope>
    <source>
        <strain evidence="5">KCTC 12847</strain>
    </source>
</reference>
<dbReference type="SUPFAM" id="SSF55729">
    <property type="entry name" value="Acyl-CoA N-acyltransferases (Nat)"/>
    <property type="match status" value="1"/>
</dbReference>
<dbReference type="EC" id="2.3.-.-" evidence="4"/>
<keyword evidence="1 4" id="KW-0808">Transferase</keyword>
<evidence type="ECO:0000313" key="4">
    <source>
        <dbReference type="EMBL" id="MFC3292133.1"/>
    </source>
</evidence>
<dbReference type="EMBL" id="JBHRUH010000015">
    <property type="protein sequence ID" value="MFC3292133.1"/>
    <property type="molecule type" value="Genomic_DNA"/>
</dbReference>
<evidence type="ECO:0000259" key="3">
    <source>
        <dbReference type="PROSITE" id="PS51186"/>
    </source>
</evidence>
<dbReference type="InterPro" id="IPR050832">
    <property type="entry name" value="Bact_Acetyltransf"/>
</dbReference>
<dbReference type="InterPro" id="IPR000182">
    <property type="entry name" value="GNAT_dom"/>
</dbReference>
<evidence type="ECO:0000256" key="2">
    <source>
        <dbReference type="ARBA" id="ARBA00023315"/>
    </source>
</evidence>
<feature type="domain" description="N-acetyltransferase" evidence="3">
    <location>
        <begin position="5"/>
        <end position="157"/>
    </location>
</feature>
<dbReference type="PANTHER" id="PTHR43877:SF2">
    <property type="entry name" value="AMINOALKYLPHOSPHONATE N-ACETYLTRANSFERASE-RELATED"/>
    <property type="match status" value="1"/>
</dbReference>
<dbReference type="CDD" id="cd04301">
    <property type="entry name" value="NAT_SF"/>
    <property type="match status" value="1"/>
</dbReference>